<dbReference type="STRING" id="454130.A0A0U4YU55"/>
<dbReference type="Proteomes" id="UP000054771">
    <property type="component" value="Unassembled WGS sequence"/>
</dbReference>
<dbReference type="EMBL" id="CDMC01000001">
    <property type="protein sequence ID" value="CEL00405.1"/>
    <property type="molecule type" value="Genomic_DNA"/>
</dbReference>
<sequence>MKTSPRPASVIDTDEKGTPLLQTKRSAARVTKRHSDPGARKSSSTHETKTKPTSKPERTLIVGESRCHGPIHNLVTTYDGNNTLTIFSTGKDHSDETNAVEGACFRKIFLTDETEILNPDAAYERQRYVKLAILISHQDEIFKNPTIFVEQRVHAEDTQKQQTVAHELMFGTNVQLGVDYVFPGCGDEDAAFGKRDLFVRFQSLDTTLFKQYIQHARYYGYDLHECVQLNKEKLSTGVHYNVAPVDDASQASPFRGHLESSDLQSLLKSKSGNPQPKGYFSEHGIELIKLRFCGYGRWTRGREHGGDLIIHFVYSPSPIPATKH</sequence>
<feature type="compositionally biased region" description="Basic and acidic residues" evidence="1">
    <location>
        <begin position="33"/>
        <end position="58"/>
    </location>
</feature>
<organism evidence="2 3">
    <name type="scientific">Aspergillus calidoustus</name>
    <dbReference type="NCBI Taxonomy" id="454130"/>
    <lineage>
        <taxon>Eukaryota</taxon>
        <taxon>Fungi</taxon>
        <taxon>Dikarya</taxon>
        <taxon>Ascomycota</taxon>
        <taxon>Pezizomycotina</taxon>
        <taxon>Eurotiomycetes</taxon>
        <taxon>Eurotiomycetidae</taxon>
        <taxon>Eurotiales</taxon>
        <taxon>Aspergillaceae</taxon>
        <taxon>Aspergillus</taxon>
        <taxon>Aspergillus subgen. Nidulantes</taxon>
    </lineage>
</organism>
<dbReference type="AlphaFoldDB" id="A0A0U4YU55"/>
<dbReference type="OMA" id="PRIYVEQ"/>
<evidence type="ECO:0000313" key="2">
    <source>
        <dbReference type="EMBL" id="CEL00405.1"/>
    </source>
</evidence>
<gene>
    <name evidence="2" type="ORF">ASPCAL00007</name>
</gene>
<protein>
    <submittedName>
        <fullName evidence="2">Uncharacterized protein</fullName>
    </submittedName>
</protein>
<name>A0A0U4YU55_ASPCI</name>
<reference evidence="3" key="1">
    <citation type="journal article" date="2016" name="Genome Announc.">
        <title>Draft genome sequences of fungus Aspergillus calidoustus.</title>
        <authorList>
            <person name="Horn F."/>
            <person name="Linde J."/>
            <person name="Mattern D.J."/>
            <person name="Walther G."/>
            <person name="Guthke R."/>
            <person name="Scherlach K."/>
            <person name="Martin K."/>
            <person name="Brakhage A.A."/>
            <person name="Petzke L."/>
            <person name="Valiante V."/>
        </authorList>
    </citation>
    <scope>NUCLEOTIDE SEQUENCE [LARGE SCALE GENOMIC DNA]</scope>
    <source>
        <strain evidence="3">SF006504</strain>
    </source>
</reference>
<evidence type="ECO:0000313" key="3">
    <source>
        <dbReference type="Proteomes" id="UP000054771"/>
    </source>
</evidence>
<evidence type="ECO:0000256" key="1">
    <source>
        <dbReference type="SAM" id="MobiDB-lite"/>
    </source>
</evidence>
<keyword evidence="3" id="KW-1185">Reference proteome</keyword>
<feature type="region of interest" description="Disordered" evidence="1">
    <location>
        <begin position="1"/>
        <end position="59"/>
    </location>
</feature>
<dbReference type="OrthoDB" id="4225164at2759"/>
<proteinExistence type="predicted"/>
<accession>A0A0U4YU55</accession>